<evidence type="ECO:0000256" key="1">
    <source>
        <dbReference type="ARBA" id="ARBA00004123"/>
    </source>
</evidence>
<dbReference type="OrthoDB" id="6159439at2759"/>
<sequence>MVSTTNPIKSLKFSISNILSPEFGKQIQVITTTTGSIESAFCSNGLLPSSRDHLHLHHLYAQLQANHLIRPRSADDDSQSESSATTGGPDSPANSNLLPQNSPLECLYELTSKAFDRINGHKSVDGSSDHLNIFSNRPPPKKKRKSRTAFTNTQIFELERKFIQQRYLSPADRDDLASRLGLTGPQVITWFQNRRAKQKREVEETKNDLQNHVKTMYYPDIYDNIQDLSMLKVPDIRASLQFHSKSP</sequence>
<dbReference type="InterPro" id="IPR009057">
    <property type="entry name" value="Homeodomain-like_sf"/>
</dbReference>
<evidence type="ECO:0000256" key="5">
    <source>
        <dbReference type="ARBA" id="ARBA00023242"/>
    </source>
</evidence>
<feature type="compositionally biased region" description="Polar residues" evidence="8">
    <location>
        <begin position="85"/>
        <end position="98"/>
    </location>
</feature>
<evidence type="ECO:0000313" key="11">
    <source>
        <dbReference type="Proteomes" id="UP000015104"/>
    </source>
</evidence>
<name>T1JWV5_TETUR</name>
<reference evidence="11" key="1">
    <citation type="submission" date="2011-08" db="EMBL/GenBank/DDBJ databases">
        <authorList>
            <person name="Rombauts S."/>
        </authorList>
    </citation>
    <scope>NUCLEOTIDE SEQUENCE</scope>
    <source>
        <strain evidence="11">London</strain>
    </source>
</reference>
<dbReference type="eggNOG" id="KOG0488">
    <property type="taxonomic scope" value="Eukaryota"/>
</dbReference>
<feature type="region of interest" description="Disordered" evidence="8">
    <location>
        <begin position="71"/>
        <end position="98"/>
    </location>
</feature>
<evidence type="ECO:0000259" key="9">
    <source>
        <dbReference type="PROSITE" id="PS50071"/>
    </source>
</evidence>
<keyword evidence="4 6" id="KW-0371">Homeobox</keyword>
<dbReference type="EnsemblMetazoa" id="tetur02g09640.1">
    <property type="protein sequence ID" value="tetur02g09640.1"/>
    <property type="gene ID" value="tetur02g09640"/>
</dbReference>
<dbReference type="KEGG" id="tut:107371691"/>
<dbReference type="AlphaFoldDB" id="T1JWV5"/>
<keyword evidence="11" id="KW-1185">Reference proteome</keyword>
<organism evidence="10 11">
    <name type="scientific">Tetranychus urticae</name>
    <name type="common">Two-spotted spider mite</name>
    <dbReference type="NCBI Taxonomy" id="32264"/>
    <lineage>
        <taxon>Eukaryota</taxon>
        <taxon>Metazoa</taxon>
        <taxon>Ecdysozoa</taxon>
        <taxon>Arthropoda</taxon>
        <taxon>Chelicerata</taxon>
        <taxon>Arachnida</taxon>
        <taxon>Acari</taxon>
        <taxon>Acariformes</taxon>
        <taxon>Trombidiformes</taxon>
        <taxon>Prostigmata</taxon>
        <taxon>Eleutherengona</taxon>
        <taxon>Raphignathae</taxon>
        <taxon>Tetranychoidea</taxon>
        <taxon>Tetranychidae</taxon>
        <taxon>Tetranychus</taxon>
    </lineage>
</organism>
<dbReference type="InterPro" id="IPR000047">
    <property type="entry name" value="HTH_motif"/>
</dbReference>
<dbReference type="InterPro" id="IPR001356">
    <property type="entry name" value="HD"/>
</dbReference>
<feature type="domain" description="Homeobox" evidence="9">
    <location>
        <begin position="141"/>
        <end position="201"/>
    </location>
</feature>
<dbReference type="Pfam" id="PF00046">
    <property type="entry name" value="Homeodomain"/>
    <property type="match status" value="1"/>
</dbReference>
<keyword evidence="2" id="KW-0217">Developmental protein</keyword>
<reference evidence="10" key="2">
    <citation type="submission" date="2015-06" db="UniProtKB">
        <authorList>
            <consortium name="EnsemblMetazoa"/>
        </authorList>
    </citation>
    <scope>IDENTIFICATION</scope>
</reference>
<dbReference type="GO" id="GO:0005634">
    <property type="term" value="C:nucleus"/>
    <property type="evidence" value="ECO:0007669"/>
    <property type="project" value="UniProtKB-SubCell"/>
</dbReference>
<accession>T1JWV5</accession>
<evidence type="ECO:0000256" key="7">
    <source>
        <dbReference type="RuleBase" id="RU000682"/>
    </source>
</evidence>
<evidence type="ECO:0000256" key="8">
    <source>
        <dbReference type="SAM" id="MobiDB-lite"/>
    </source>
</evidence>
<evidence type="ECO:0000256" key="4">
    <source>
        <dbReference type="ARBA" id="ARBA00023155"/>
    </source>
</evidence>
<keyword evidence="3 6" id="KW-0238">DNA-binding</keyword>
<dbReference type="Proteomes" id="UP000015104">
    <property type="component" value="Unassembled WGS sequence"/>
</dbReference>
<evidence type="ECO:0000313" key="10">
    <source>
        <dbReference type="EnsemblMetazoa" id="tetur02g09640.1"/>
    </source>
</evidence>
<dbReference type="OMA" id="LMNNIQD"/>
<evidence type="ECO:0000256" key="3">
    <source>
        <dbReference type="ARBA" id="ARBA00023125"/>
    </source>
</evidence>
<keyword evidence="5 6" id="KW-0539">Nucleus</keyword>
<evidence type="ECO:0000256" key="6">
    <source>
        <dbReference type="PROSITE-ProRule" id="PRU00108"/>
    </source>
</evidence>
<evidence type="ECO:0000256" key="2">
    <source>
        <dbReference type="ARBA" id="ARBA00022473"/>
    </source>
</evidence>
<dbReference type="PANTHER" id="PTHR24336:SF8">
    <property type="entry name" value="LADYBIRD EARLY-RELATED"/>
    <property type="match status" value="1"/>
</dbReference>
<dbReference type="InterPro" id="IPR017970">
    <property type="entry name" value="Homeobox_CS"/>
</dbReference>
<feature type="region of interest" description="Disordered" evidence="8">
    <location>
        <begin position="126"/>
        <end position="148"/>
    </location>
</feature>
<dbReference type="PROSITE" id="PS50071">
    <property type="entry name" value="HOMEOBOX_2"/>
    <property type="match status" value="1"/>
</dbReference>
<dbReference type="HOGENOM" id="CLU_1125790_0_0_1"/>
<gene>
    <name evidence="10" type="primary">107371691</name>
</gene>
<dbReference type="FunFam" id="1.10.10.60:FF:000040">
    <property type="entry name" value="T-cell leukemia homeobox protein 3"/>
    <property type="match status" value="1"/>
</dbReference>
<comment type="subcellular location">
    <subcellularLocation>
        <location evidence="1 6 7">Nucleus</location>
    </subcellularLocation>
</comment>
<dbReference type="PRINTS" id="PR00031">
    <property type="entry name" value="HTHREPRESSR"/>
</dbReference>
<dbReference type="Gene3D" id="1.10.10.60">
    <property type="entry name" value="Homeodomain-like"/>
    <property type="match status" value="1"/>
</dbReference>
<feature type="DNA-binding region" description="Homeobox" evidence="6">
    <location>
        <begin position="143"/>
        <end position="202"/>
    </location>
</feature>
<dbReference type="PROSITE" id="PS00027">
    <property type="entry name" value="HOMEOBOX_1"/>
    <property type="match status" value="1"/>
</dbReference>
<protein>
    <recommendedName>
        <fullName evidence="9">Homeobox domain-containing protein</fullName>
    </recommendedName>
</protein>
<dbReference type="CDD" id="cd00086">
    <property type="entry name" value="homeodomain"/>
    <property type="match status" value="1"/>
</dbReference>
<dbReference type="GO" id="GO:1990837">
    <property type="term" value="F:sequence-specific double-stranded DNA binding"/>
    <property type="evidence" value="ECO:0007669"/>
    <property type="project" value="TreeGrafter"/>
</dbReference>
<dbReference type="EMBL" id="CAEY01000815">
    <property type="status" value="NOT_ANNOTATED_CDS"/>
    <property type="molecule type" value="Genomic_DNA"/>
</dbReference>
<proteinExistence type="predicted"/>
<dbReference type="InterPro" id="IPR051892">
    <property type="entry name" value="LBX_TF"/>
</dbReference>
<dbReference type="PANTHER" id="PTHR24336">
    <property type="entry name" value="TRANSCRIPTION FACTOR LBX"/>
    <property type="match status" value="1"/>
</dbReference>
<dbReference type="SUPFAM" id="SSF46689">
    <property type="entry name" value="Homeodomain-like"/>
    <property type="match status" value="1"/>
</dbReference>
<dbReference type="GO" id="GO:0000981">
    <property type="term" value="F:DNA-binding transcription factor activity, RNA polymerase II-specific"/>
    <property type="evidence" value="ECO:0007669"/>
    <property type="project" value="InterPro"/>
</dbReference>
<dbReference type="SMART" id="SM00389">
    <property type="entry name" value="HOX"/>
    <property type="match status" value="1"/>
</dbReference>